<dbReference type="GO" id="GO:0009252">
    <property type="term" value="P:peptidoglycan biosynthetic process"/>
    <property type="evidence" value="ECO:0007669"/>
    <property type="project" value="UniProtKB-KW"/>
</dbReference>
<protein>
    <recommendedName>
        <fullName evidence="17">Probable peptidoglycan glycosyltransferase FtsW</fullName>
        <ecNumber evidence="19">2.4.99.28</ecNumber>
    </recommendedName>
    <alternativeName>
        <fullName evidence="18">Cell division protein FtsW</fullName>
    </alternativeName>
    <alternativeName>
        <fullName evidence="15">Cell wall polymerase</fullName>
    </alternativeName>
    <alternativeName>
        <fullName evidence="14">Peptidoglycan polymerase</fullName>
    </alternativeName>
</protein>
<feature type="transmembrane region" description="Helical" evidence="21">
    <location>
        <begin position="336"/>
        <end position="357"/>
    </location>
</feature>
<keyword evidence="4 22" id="KW-0132">Cell division</keyword>
<feature type="transmembrane region" description="Helical" evidence="21">
    <location>
        <begin position="54"/>
        <end position="71"/>
    </location>
</feature>
<name>A0A1F7XX52_9BACT</name>
<evidence type="ECO:0000256" key="2">
    <source>
        <dbReference type="ARBA" id="ARBA00004752"/>
    </source>
</evidence>
<keyword evidence="9" id="KW-0573">Peptidoglycan synthesis</keyword>
<evidence type="ECO:0000256" key="14">
    <source>
        <dbReference type="ARBA" id="ARBA00032370"/>
    </source>
</evidence>
<organism evidence="22 23">
    <name type="scientific">Candidatus Woesebacteria bacterium RIFCSPHIGHO2_01_FULL_38_26b</name>
    <dbReference type="NCBI Taxonomy" id="1802491"/>
    <lineage>
        <taxon>Bacteria</taxon>
        <taxon>Candidatus Woeseibacteriota</taxon>
    </lineage>
</organism>
<evidence type="ECO:0000256" key="13">
    <source>
        <dbReference type="ARBA" id="ARBA00023316"/>
    </source>
</evidence>
<evidence type="ECO:0000256" key="11">
    <source>
        <dbReference type="ARBA" id="ARBA00023136"/>
    </source>
</evidence>
<evidence type="ECO:0000256" key="4">
    <source>
        <dbReference type="ARBA" id="ARBA00022618"/>
    </source>
</evidence>
<dbReference type="GO" id="GO:0071555">
    <property type="term" value="P:cell wall organization"/>
    <property type="evidence" value="ECO:0007669"/>
    <property type="project" value="UniProtKB-KW"/>
</dbReference>
<keyword evidence="5" id="KW-0328">Glycosyltransferase</keyword>
<dbReference type="Proteomes" id="UP000176741">
    <property type="component" value="Unassembled WGS sequence"/>
</dbReference>
<comment type="catalytic activity">
    <reaction evidence="20">
        <text>[GlcNAc-(1-&gt;4)-Mur2Ac(oyl-L-Ala-gamma-D-Glu-L-Lys-D-Ala-D-Ala)](n)-di-trans,octa-cis-undecaprenyl diphosphate + beta-D-GlcNAc-(1-&gt;4)-Mur2Ac(oyl-L-Ala-gamma-D-Glu-L-Lys-D-Ala-D-Ala)-di-trans,octa-cis-undecaprenyl diphosphate = [GlcNAc-(1-&gt;4)-Mur2Ac(oyl-L-Ala-gamma-D-Glu-L-Lys-D-Ala-D-Ala)](n+1)-di-trans,octa-cis-undecaprenyl diphosphate + di-trans,octa-cis-undecaprenyl diphosphate + H(+)</text>
        <dbReference type="Rhea" id="RHEA:23708"/>
        <dbReference type="Rhea" id="RHEA-COMP:9602"/>
        <dbReference type="Rhea" id="RHEA-COMP:9603"/>
        <dbReference type="ChEBI" id="CHEBI:15378"/>
        <dbReference type="ChEBI" id="CHEBI:58405"/>
        <dbReference type="ChEBI" id="CHEBI:60033"/>
        <dbReference type="ChEBI" id="CHEBI:78435"/>
        <dbReference type="EC" id="2.4.99.28"/>
    </reaction>
</comment>
<feature type="transmembrane region" description="Helical" evidence="21">
    <location>
        <begin position="225"/>
        <end position="242"/>
    </location>
</feature>
<proteinExistence type="inferred from homology"/>
<keyword evidence="7 21" id="KW-0812">Transmembrane</keyword>
<evidence type="ECO:0000313" key="22">
    <source>
        <dbReference type="EMBL" id="OGM19603.1"/>
    </source>
</evidence>
<dbReference type="InterPro" id="IPR001182">
    <property type="entry name" value="FtsW/RodA"/>
</dbReference>
<gene>
    <name evidence="22" type="ORF">A2771_02700</name>
</gene>
<dbReference type="GO" id="GO:0051301">
    <property type="term" value="P:cell division"/>
    <property type="evidence" value="ECO:0007669"/>
    <property type="project" value="UniProtKB-KW"/>
</dbReference>
<dbReference type="GO" id="GO:0008360">
    <property type="term" value="P:regulation of cell shape"/>
    <property type="evidence" value="ECO:0007669"/>
    <property type="project" value="UniProtKB-KW"/>
</dbReference>
<evidence type="ECO:0000256" key="18">
    <source>
        <dbReference type="ARBA" id="ARBA00041418"/>
    </source>
</evidence>
<dbReference type="EC" id="2.4.99.28" evidence="19"/>
<dbReference type="InterPro" id="IPR013437">
    <property type="entry name" value="FtsW"/>
</dbReference>
<feature type="transmembrane region" description="Helical" evidence="21">
    <location>
        <begin position="144"/>
        <end position="170"/>
    </location>
</feature>
<feature type="transmembrane region" description="Helical" evidence="21">
    <location>
        <begin position="302"/>
        <end position="324"/>
    </location>
</feature>
<evidence type="ECO:0000256" key="10">
    <source>
        <dbReference type="ARBA" id="ARBA00022989"/>
    </source>
</evidence>
<dbReference type="GO" id="GO:0008955">
    <property type="term" value="F:peptidoglycan glycosyltransferase activity"/>
    <property type="evidence" value="ECO:0007669"/>
    <property type="project" value="UniProtKB-EC"/>
</dbReference>
<dbReference type="AlphaFoldDB" id="A0A1F7XX52"/>
<comment type="caution">
    <text evidence="22">The sequence shown here is derived from an EMBL/GenBank/DDBJ whole genome shotgun (WGS) entry which is preliminary data.</text>
</comment>
<evidence type="ECO:0000313" key="23">
    <source>
        <dbReference type="Proteomes" id="UP000176741"/>
    </source>
</evidence>
<evidence type="ECO:0000256" key="19">
    <source>
        <dbReference type="ARBA" id="ARBA00044770"/>
    </source>
</evidence>
<dbReference type="Pfam" id="PF01098">
    <property type="entry name" value="FTSW_RODA_SPOVE"/>
    <property type="match status" value="1"/>
</dbReference>
<feature type="transmembrane region" description="Helical" evidence="21">
    <location>
        <begin position="182"/>
        <end position="205"/>
    </location>
</feature>
<keyword evidence="6" id="KW-0808">Transferase</keyword>
<accession>A0A1F7XX52</accession>
<evidence type="ECO:0000256" key="20">
    <source>
        <dbReference type="ARBA" id="ARBA00049902"/>
    </source>
</evidence>
<evidence type="ECO:0000256" key="17">
    <source>
        <dbReference type="ARBA" id="ARBA00041185"/>
    </source>
</evidence>
<evidence type="ECO:0000256" key="12">
    <source>
        <dbReference type="ARBA" id="ARBA00023306"/>
    </source>
</evidence>
<evidence type="ECO:0000256" key="3">
    <source>
        <dbReference type="ARBA" id="ARBA00022475"/>
    </source>
</evidence>
<evidence type="ECO:0000256" key="15">
    <source>
        <dbReference type="ARBA" id="ARBA00033270"/>
    </source>
</evidence>
<feature type="transmembrane region" description="Helical" evidence="21">
    <location>
        <begin position="262"/>
        <end position="290"/>
    </location>
</feature>
<dbReference type="GO" id="GO:0015648">
    <property type="term" value="F:lipid-linked peptidoglycan transporter activity"/>
    <property type="evidence" value="ECO:0007669"/>
    <property type="project" value="TreeGrafter"/>
</dbReference>
<evidence type="ECO:0000256" key="8">
    <source>
        <dbReference type="ARBA" id="ARBA00022960"/>
    </source>
</evidence>
<feature type="transmembrane region" description="Helical" evidence="21">
    <location>
        <begin position="83"/>
        <end position="103"/>
    </location>
</feature>
<evidence type="ECO:0000256" key="7">
    <source>
        <dbReference type="ARBA" id="ARBA00022692"/>
    </source>
</evidence>
<dbReference type="EMBL" id="MGGD01000063">
    <property type="protein sequence ID" value="OGM19603.1"/>
    <property type="molecule type" value="Genomic_DNA"/>
</dbReference>
<dbReference type="NCBIfam" id="TIGR02614">
    <property type="entry name" value="ftsW"/>
    <property type="match status" value="1"/>
</dbReference>
<keyword evidence="12" id="KW-0131">Cell cycle</keyword>
<evidence type="ECO:0000256" key="21">
    <source>
        <dbReference type="SAM" id="Phobius"/>
    </source>
</evidence>
<keyword evidence="11 21" id="KW-0472">Membrane</keyword>
<evidence type="ECO:0000256" key="16">
    <source>
        <dbReference type="ARBA" id="ARBA00038053"/>
    </source>
</evidence>
<dbReference type="PANTHER" id="PTHR30474">
    <property type="entry name" value="CELL CYCLE PROTEIN"/>
    <property type="match status" value="1"/>
</dbReference>
<reference evidence="22 23" key="1">
    <citation type="journal article" date="2016" name="Nat. Commun.">
        <title>Thousands of microbial genomes shed light on interconnected biogeochemical processes in an aquifer system.</title>
        <authorList>
            <person name="Anantharaman K."/>
            <person name="Brown C.T."/>
            <person name="Hug L.A."/>
            <person name="Sharon I."/>
            <person name="Castelle C.J."/>
            <person name="Probst A.J."/>
            <person name="Thomas B.C."/>
            <person name="Singh A."/>
            <person name="Wilkins M.J."/>
            <person name="Karaoz U."/>
            <person name="Brodie E.L."/>
            <person name="Williams K.H."/>
            <person name="Hubbard S.S."/>
            <person name="Banfield J.F."/>
        </authorList>
    </citation>
    <scope>NUCLEOTIDE SEQUENCE [LARGE SCALE GENOMIC DNA]</scope>
</reference>
<keyword evidence="10 21" id="KW-1133">Transmembrane helix</keyword>
<evidence type="ECO:0000256" key="9">
    <source>
        <dbReference type="ARBA" id="ARBA00022984"/>
    </source>
</evidence>
<comment type="pathway">
    <text evidence="2">Cell wall biogenesis; peptidoglycan biosynthesis.</text>
</comment>
<evidence type="ECO:0000256" key="5">
    <source>
        <dbReference type="ARBA" id="ARBA00022676"/>
    </source>
</evidence>
<comment type="subcellular location">
    <subcellularLocation>
        <location evidence="1">Cell membrane</location>
        <topology evidence="1">Multi-pass membrane protein</topology>
    </subcellularLocation>
</comment>
<dbReference type="PANTHER" id="PTHR30474:SF2">
    <property type="entry name" value="PEPTIDOGLYCAN GLYCOSYLTRANSFERASE FTSW-RELATED"/>
    <property type="match status" value="1"/>
</dbReference>
<sequence>MRKIYKKKQKYIFDKPLLVISLILLAIGLVAVADASAPYAAKEFGDEFYFVKQQTLWAIVGIVSMFVFSRLNYKLWEKIATPIFLVNILLLILLLIPSVGSQFLGARRWILLGPISIQPSEFIKLSLAIFLAKVVVKKNQVKSYFIPIIITSGLVMLQPDLGTTLVIVAMGMTQLFVSGVNLFHFIIALSAGLLGSFVLIITSSYRRDRLLTFLDQTRDPLGKSYHLRQVLLALGTGGLMGVGLGQSRQKYLFLPETATDSIFAIIAEEVGFIGATILVFIFIAFIFRCLKISASAPDKFSQILSVGITAWIGSQILLNIGSMVSAVPLTGLPLPFISYGGSALVMVLSAVGILLNISKYAKEKT</sequence>
<dbReference type="GO" id="GO:0032153">
    <property type="term" value="C:cell division site"/>
    <property type="evidence" value="ECO:0007669"/>
    <property type="project" value="TreeGrafter"/>
</dbReference>
<evidence type="ECO:0000256" key="1">
    <source>
        <dbReference type="ARBA" id="ARBA00004651"/>
    </source>
</evidence>
<evidence type="ECO:0000256" key="6">
    <source>
        <dbReference type="ARBA" id="ARBA00022679"/>
    </source>
</evidence>
<keyword evidence="3" id="KW-1003">Cell membrane</keyword>
<keyword evidence="13" id="KW-0961">Cell wall biogenesis/degradation</keyword>
<dbReference type="GO" id="GO:0005886">
    <property type="term" value="C:plasma membrane"/>
    <property type="evidence" value="ECO:0007669"/>
    <property type="project" value="UniProtKB-SubCell"/>
</dbReference>
<keyword evidence="8" id="KW-0133">Cell shape</keyword>
<comment type="similarity">
    <text evidence="16">Belongs to the SEDS family. FtsW subfamily.</text>
</comment>
<feature type="transmembrane region" description="Helical" evidence="21">
    <location>
        <begin position="109"/>
        <end position="132"/>
    </location>
</feature>